<sequence length="212" mass="24022">MSPTQIKELRHMLVRHRPIGFNLFPVSGASRPKATGRELLRLYGSQDSNTSDSSGSELDGDDGDNEDDEVDGDDKQDKYDPYDPAYNGVRYFHLGALISLFPGLQLDRLEVFSGMSAGSASGHQNTDCFGTLLEADSYRRLWMRAAEGDGSAWTDTPSIRKWEDTIKTKFKPYNGWKVRIKVRCNEWEYRHDDALWRGAALLISVINQHFIN</sequence>
<protein>
    <submittedName>
        <fullName evidence="2">Uncharacterized protein</fullName>
    </submittedName>
</protein>
<dbReference type="OrthoDB" id="72726at2759"/>
<evidence type="ECO:0000313" key="3">
    <source>
        <dbReference type="Proteomes" id="UP000034164"/>
    </source>
</evidence>
<reference evidence="3" key="1">
    <citation type="journal article" date="2015" name="PLoS Genet.">
        <title>The dynamic genome and transcriptome of the human fungal pathogen Blastomyces and close relative Emmonsia.</title>
        <authorList>
            <person name="Munoz J.F."/>
            <person name="Gauthier G.M."/>
            <person name="Desjardins C.A."/>
            <person name="Gallo J.E."/>
            <person name="Holder J."/>
            <person name="Sullivan T.D."/>
            <person name="Marty A.J."/>
            <person name="Carmen J.C."/>
            <person name="Chen Z."/>
            <person name="Ding L."/>
            <person name="Gujja S."/>
            <person name="Magrini V."/>
            <person name="Misas E."/>
            <person name="Mitreva M."/>
            <person name="Priest M."/>
            <person name="Saif S."/>
            <person name="Whiston E.A."/>
            <person name="Young S."/>
            <person name="Zeng Q."/>
            <person name="Goldman W.E."/>
            <person name="Mardis E.R."/>
            <person name="Taylor J.W."/>
            <person name="McEwen J.G."/>
            <person name="Clay O.K."/>
            <person name="Klein B.S."/>
            <person name="Cuomo C.A."/>
        </authorList>
    </citation>
    <scope>NUCLEOTIDE SEQUENCE [LARGE SCALE GENOMIC DNA]</scope>
    <source>
        <strain evidence="3">UAMH 3008</strain>
    </source>
</reference>
<evidence type="ECO:0000313" key="2">
    <source>
        <dbReference type="EMBL" id="KKZ60547.1"/>
    </source>
</evidence>
<organism evidence="2 3">
    <name type="scientific">[Emmonsia] crescens</name>
    <dbReference type="NCBI Taxonomy" id="73230"/>
    <lineage>
        <taxon>Eukaryota</taxon>
        <taxon>Fungi</taxon>
        <taxon>Dikarya</taxon>
        <taxon>Ascomycota</taxon>
        <taxon>Pezizomycotina</taxon>
        <taxon>Eurotiomycetes</taxon>
        <taxon>Eurotiomycetidae</taxon>
        <taxon>Onygenales</taxon>
        <taxon>Ajellomycetaceae</taxon>
        <taxon>Emergomyces</taxon>
    </lineage>
</organism>
<evidence type="ECO:0000256" key="1">
    <source>
        <dbReference type="SAM" id="MobiDB-lite"/>
    </source>
</evidence>
<accession>A0A0G2HR11</accession>
<feature type="compositionally biased region" description="Low complexity" evidence="1">
    <location>
        <begin position="44"/>
        <end position="57"/>
    </location>
</feature>
<dbReference type="AlphaFoldDB" id="A0A0G2HR11"/>
<feature type="region of interest" description="Disordered" evidence="1">
    <location>
        <begin position="27"/>
        <end position="81"/>
    </location>
</feature>
<dbReference type="Proteomes" id="UP000034164">
    <property type="component" value="Unassembled WGS sequence"/>
</dbReference>
<feature type="compositionally biased region" description="Acidic residues" evidence="1">
    <location>
        <begin position="58"/>
        <end position="72"/>
    </location>
</feature>
<dbReference type="VEuPathDB" id="FungiDB:EMCG_04784"/>
<gene>
    <name evidence="2" type="ORF">EMCG_04784</name>
</gene>
<name>A0A0G2HR11_9EURO</name>
<comment type="caution">
    <text evidence="2">The sequence shown here is derived from an EMBL/GenBank/DDBJ whole genome shotgun (WGS) entry which is preliminary data.</text>
</comment>
<dbReference type="EMBL" id="LCZI01001527">
    <property type="protein sequence ID" value="KKZ60547.1"/>
    <property type="molecule type" value="Genomic_DNA"/>
</dbReference>
<proteinExistence type="predicted"/>